<evidence type="ECO:0000256" key="3">
    <source>
        <dbReference type="ARBA" id="ARBA00023163"/>
    </source>
</evidence>
<keyword evidence="3" id="KW-0804">Transcription</keyword>
<evidence type="ECO:0000256" key="2">
    <source>
        <dbReference type="ARBA" id="ARBA00023125"/>
    </source>
</evidence>
<comment type="caution">
    <text evidence="6">The sequence shown here is derived from an EMBL/GenBank/DDBJ whole genome shotgun (WGS) entry which is preliminary data.</text>
</comment>
<dbReference type="Pfam" id="PF12833">
    <property type="entry name" value="HTH_18"/>
    <property type="match status" value="1"/>
</dbReference>
<proteinExistence type="predicted"/>
<dbReference type="PRINTS" id="PR00032">
    <property type="entry name" value="HTHARAC"/>
</dbReference>
<dbReference type="InterPro" id="IPR014710">
    <property type="entry name" value="RmlC-like_jellyroll"/>
</dbReference>
<dbReference type="InterPro" id="IPR018060">
    <property type="entry name" value="HTH_AraC"/>
</dbReference>
<feature type="domain" description="HTH araC/xylS-type" evidence="5">
    <location>
        <begin position="201"/>
        <end position="299"/>
    </location>
</feature>
<name>W4N8P4_9BIFI</name>
<dbReference type="PROSITE" id="PS01124">
    <property type="entry name" value="HTH_ARAC_FAMILY_2"/>
    <property type="match status" value="1"/>
</dbReference>
<dbReference type="InterPro" id="IPR037923">
    <property type="entry name" value="HTH-like"/>
</dbReference>
<dbReference type="AlphaFoldDB" id="W4N8P4"/>
<gene>
    <name evidence="6" type="ORF">BMOU_0973</name>
</gene>
<evidence type="ECO:0000313" key="6">
    <source>
        <dbReference type="EMBL" id="ETY71478.1"/>
    </source>
</evidence>
<dbReference type="RefSeq" id="WP_081738496.1">
    <property type="nucleotide sequence ID" value="NZ_AZMV01000004.1"/>
</dbReference>
<dbReference type="PATRIC" id="fig|1435051.3.peg.957"/>
<evidence type="ECO:0000313" key="7">
    <source>
        <dbReference type="Proteomes" id="UP000019155"/>
    </source>
</evidence>
<organism evidence="6 7">
    <name type="scientific">Bifidobacterium moukalabense DSM 27321</name>
    <dbReference type="NCBI Taxonomy" id="1435051"/>
    <lineage>
        <taxon>Bacteria</taxon>
        <taxon>Bacillati</taxon>
        <taxon>Actinomycetota</taxon>
        <taxon>Actinomycetes</taxon>
        <taxon>Bifidobacteriales</taxon>
        <taxon>Bifidobacteriaceae</taxon>
        <taxon>Bifidobacterium</taxon>
    </lineage>
</organism>
<dbReference type="GO" id="GO:0043565">
    <property type="term" value="F:sequence-specific DNA binding"/>
    <property type="evidence" value="ECO:0007669"/>
    <property type="project" value="InterPro"/>
</dbReference>
<keyword evidence="7" id="KW-1185">Reference proteome</keyword>
<keyword evidence="1" id="KW-0805">Transcription regulation</keyword>
<reference evidence="6 7" key="1">
    <citation type="journal article" date="2014" name="Genome Announc.">
        <title>The Genome Sequence of Bifidobacterium moukalabense DSM 27321 Highlights the Close Phylogenetic Relatedness with the Bifidobacterium dentium Taxon.</title>
        <authorList>
            <person name="Lugli G.A."/>
            <person name="Duranti S."/>
            <person name="Milani C."/>
            <person name="Turroni F."/>
            <person name="Viappiani A."/>
            <person name="Mangifesta M."/>
            <person name="van Sinderen D."/>
            <person name="Ventura M."/>
        </authorList>
    </citation>
    <scope>NUCLEOTIDE SEQUENCE [LARGE SCALE GENOMIC DNA]</scope>
    <source>
        <strain evidence="6 7">DSM 27321</strain>
    </source>
</reference>
<dbReference type="EMBL" id="AZMV01000004">
    <property type="protein sequence ID" value="ETY71478.1"/>
    <property type="molecule type" value="Genomic_DNA"/>
</dbReference>
<dbReference type="GO" id="GO:0003700">
    <property type="term" value="F:DNA-binding transcription factor activity"/>
    <property type="evidence" value="ECO:0007669"/>
    <property type="project" value="InterPro"/>
</dbReference>
<protein>
    <submittedName>
        <fullName evidence="6">AraC family transcriptional regulator</fullName>
    </submittedName>
</protein>
<evidence type="ECO:0000259" key="5">
    <source>
        <dbReference type="PROSITE" id="PS01124"/>
    </source>
</evidence>
<dbReference type="InterPro" id="IPR009057">
    <property type="entry name" value="Homeodomain-like_sf"/>
</dbReference>
<dbReference type="Gene3D" id="1.10.10.60">
    <property type="entry name" value="Homeodomain-like"/>
    <property type="match status" value="2"/>
</dbReference>
<evidence type="ECO:0000256" key="1">
    <source>
        <dbReference type="ARBA" id="ARBA00023015"/>
    </source>
</evidence>
<dbReference type="Pfam" id="PF02311">
    <property type="entry name" value="AraC_binding"/>
    <property type="match status" value="1"/>
</dbReference>
<feature type="region of interest" description="Disordered" evidence="4">
    <location>
        <begin position="296"/>
        <end position="334"/>
    </location>
</feature>
<dbReference type="OrthoDB" id="3236009at2"/>
<dbReference type="SMART" id="SM00342">
    <property type="entry name" value="HTH_ARAC"/>
    <property type="match status" value="1"/>
</dbReference>
<keyword evidence="2" id="KW-0238">DNA-binding</keyword>
<dbReference type="SUPFAM" id="SSF46689">
    <property type="entry name" value="Homeodomain-like"/>
    <property type="match status" value="2"/>
</dbReference>
<dbReference type="eggNOG" id="COG2207">
    <property type="taxonomic scope" value="Bacteria"/>
</dbReference>
<feature type="compositionally biased region" description="Basic and acidic residues" evidence="4">
    <location>
        <begin position="313"/>
        <end position="322"/>
    </location>
</feature>
<dbReference type="PANTHER" id="PTHR43280">
    <property type="entry name" value="ARAC-FAMILY TRANSCRIPTIONAL REGULATOR"/>
    <property type="match status" value="1"/>
</dbReference>
<evidence type="ECO:0000256" key="4">
    <source>
        <dbReference type="SAM" id="MobiDB-lite"/>
    </source>
</evidence>
<dbReference type="PANTHER" id="PTHR43280:SF2">
    <property type="entry name" value="HTH-TYPE TRANSCRIPTIONAL REGULATOR EXSA"/>
    <property type="match status" value="1"/>
</dbReference>
<dbReference type="SUPFAM" id="SSF51215">
    <property type="entry name" value="Regulatory protein AraC"/>
    <property type="match status" value="1"/>
</dbReference>
<dbReference type="Proteomes" id="UP000019155">
    <property type="component" value="Unassembled WGS sequence"/>
</dbReference>
<dbReference type="Gene3D" id="2.60.120.10">
    <property type="entry name" value="Jelly Rolls"/>
    <property type="match status" value="1"/>
</dbReference>
<dbReference type="GeneID" id="97501226"/>
<dbReference type="InterPro" id="IPR003313">
    <property type="entry name" value="AraC-bd"/>
</dbReference>
<dbReference type="InterPro" id="IPR020449">
    <property type="entry name" value="Tscrpt_reg_AraC-type_HTH"/>
</dbReference>
<accession>W4N8P4</accession>
<sequence>MSEDFQPITVFSDLSEQVHYNLPGLPLYAHRDPMSRYRDFRCSRHWHRDLEFLHVITGEISYFINGRIVALRAGEGIMVNSSRLHYTFCPDRRESWFTCVVAGPALFERLSPDIARRVERRTAQNMDDYITLTNETAWQRKALQSIDDIVALMPNATDASPLQAVAQAIALCDTALEHFHLVDDAGTPEYACEQRNRFAVLAMTGLIQQRFSDPLTLDDIASAASISRSQCCMLFRRYVGSTPNEYLIEQRIEHARALLAETGMGINEIAKACGFSSPSYFTNVFRRRCGATPRAFRTMQRDDTTSGNPLSPHTDRYDDYGMSRDLPSGGVASHHVEDGCAAKQGHDATGNDGKDAFAA</sequence>
<dbReference type="STRING" id="1435051.BMOU_0973"/>